<dbReference type="Gene3D" id="3.40.50.300">
    <property type="entry name" value="P-loop containing nucleotide triphosphate hydrolases"/>
    <property type="match status" value="1"/>
</dbReference>
<evidence type="ECO:0008006" key="3">
    <source>
        <dbReference type="Google" id="ProtNLM"/>
    </source>
</evidence>
<reference evidence="1 2" key="1">
    <citation type="journal article" date="2018" name="Syst. Appl. Microbiol.">
        <title>Pectobacterium zantedeschiae sp. nov. a new species of a soft rot pathogen isolated from Calla lily (Zantedeschia spp.).</title>
        <authorList>
            <person name="Waleron M."/>
            <person name="Misztak A."/>
            <person name="Waleron M."/>
            <person name="Franczuk M."/>
            <person name="Jonca J."/>
            <person name="Wielgomas B."/>
            <person name="Mikicinski A."/>
            <person name="Popovic T."/>
            <person name="Waleron K."/>
        </authorList>
    </citation>
    <scope>NUCLEOTIDE SEQUENCE [LARGE SCALE GENOMIC DNA]</scope>
    <source>
        <strain evidence="1 2">9M</strain>
    </source>
</reference>
<protein>
    <recommendedName>
        <fullName evidence="3">HPr kinase</fullName>
    </recommendedName>
</protein>
<dbReference type="OrthoDB" id="5430844at2"/>
<dbReference type="AlphaFoldDB" id="A0A9X8JIB8"/>
<evidence type="ECO:0000313" key="1">
    <source>
        <dbReference type="EMBL" id="RYC43634.1"/>
    </source>
</evidence>
<keyword evidence="2" id="KW-1185">Reference proteome</keyword>
<name>A0A9X8JIB8_9GAMM</name>
<dbReference type="Proteomes" id="UP001138460">
    <property type="component" value="Unassembled WGS sequence"/>
</dbReference>
<evidence type="ECO:0000313" key="2">
    <source>
        <dbReference type="Proteomes" id="UP001138460"/>
    </source>
</evidence>
<dbReference type="EMBL" id="NWTM01000001">
    <property type="protein sequence ID" value="RYC43634.1"/>
    <property type="molecule type" value="Genomic_DNA"/>
</dbReference>
<proteinExistence type="predicted"/>
<comment type="caution">
    <text evidence="1">The sequence shown here is derived from an EMBL/GenBank/DDBJ whole genome shotgun (WGS) entry which is preliminary data.</text>
</comment>
<dbReference type="InterPro" id="IPR027417">
    <property type="entry name" value="P-loop_NTPase"/>
</dbReference>
<accession>A0A9X8JIB8</accession>
<organism evidence="1 2">
    <name type="scientific">Pectobacterium zantedeschiae</name>
    <dbReference type="NCBI Taxonomy" id="2034769"/>
    <lineage>
        <taxon>Bacteria</taxon>
        <taxon>Pseudomonadati</taxon>
        <taxon>Pseudomonadota</taxon>
        <taxon>Gammaproteobacteria</taxon>
        <taxon>Enterobacterales</taxon>
        <taxon>Pectobacteriaceae</taxon>
        <taxon>Pectobacterium</taxon>
    </lineage>
</organism>
<gene>
    <name evidence="1" type="ORF">CLR69_00820</name>
</gene>
<sequence length="298" mass="33818">MSQNKFFIKLDLHCDVKIICIESNDDEFLFFLKSLFYTHLCNVEDEINIDVTVSAEFGLPLIHFTELSRTFNSVRCGLLVNSSCDSTQFQLFGLFKSKGLYKAAFREIRDHLDTFIINNNVMTLHASCVSDSRGAICVIGDKFAGKTTLMLKLLSLNYNFISNDKPYIYKSEGKFYVFSLPVSAGIRYGSLDISPCLKDSIQNLSSSDEVEFSTQGRVHLSPKVICDIFNTSYCNHSAIRKFIYLETNYKNDKSILFSSEKLDENILSCKDLTLRDSFLDAEIKICSSYEEALSEAIC</sequence>
<dbReference type="RefSeq" id="WP_129711921.1">
    <property type="nucleotide sequence ID" value="NZ_JBEHFA010000006.1"/>
</dbReference>